<comment type="caution">
    <text evidence="2">The sequence shown here is derived from an EMBL/GenBank/DDBJ whole genome shotgun (WGS) entry which is preliminary data.</text>
</comment>
<dbReference type="Proteomes" id="UP000249115">
    <property type="component" value="Unassembled WGS sequence"/>
</dbReference>
<keyword evidence="1" id="KW-0812">Transmembrane</keyword>
<name>A0A2W7RNB5_9BACT</name>
<keyword evidence="5" id="KW-1185">Reference proteome</keyword>
<keyword evidence="1" id="KW-0472">Membrane</keyword>
<keyword evidence="1" id="KW-1133">Transmembrane helix</keyword>
<dbReference type="OrthoDB" id="823914at2"/>
<dbReference type="Proteomes" id="UP000321927">
    <property type="component" value="Unassembled WGS sequence"/>
</dbReference>
<dbReference type="EMBL" id="QKZU01000002">
    <property type="protein sequence ID" value="PZX60466.1"/>
    <property type="molecule type" value="Genomic_DNA"/>
</dbReference>
<protein>
    <submittedName>
        <fullName evidence="2">Uncharacterized protein</fullName>
    </submittedName>
</protein>
<proteinExistence type="predicted"/>
<gene>
    <name evidence="3" type="ORF">ESW18_09555</name>
    <name evidence="2" type="ORF">LV84_00745</name>
</gene>
<feature type="transmembrane region" description="Helical" evidence="1">
    <location>
        <begin position="197"/>
        <end position="218"/>
    </location>
</feature>
<feature type="transmembrane region" description="Helical" evidence="1">
    <location>
        <begin position="90"/>
        <end position="111"/>
    </location>
</feature>
<reference evidence="3 5" key="2">
    <citation type="submission" date="2019-08" db="EMBL/GenBank/DDBJ databases">
        <title>Genome of Algoriphagus ratkowskyi IC026.</title>
        <authorList>
            <person name="Bowman J.P."/>
        </authorList>
    </citation>
    <scope>NUCLEOTIDE SEQUENCE [LARGE SCALE GENOMIC DNA]</scope>
    <source>
        <strain evidence="3 5">IC026</strain>
    </source>
</reference>
<feature type="transmembrane region" description="Helical" evidence="1">
    <location>
        <begin position="117"/>
        <end position="134"/>
    </location>
</feature>
<accession>A0A2W7RNB5</accession>
<dbReference type="AlphaFoldDB" id="A0A2W7RNB5"/>
<feature type="transmembrane region" description="Helical" evidence="1">
    <location>
        <begin position="159"/>
        <end position="177"/>
    </location>
</feature>
<evidence type="ECO:0000313" key="4">
    <source>
        <dbReference type="Proteomes" id="UP000249115"/>
    </source>
</evidence>
<organism evidence="2 4">
    <name type="scientific">Algoriphagus ratkowskyi</name>
    <dbReference type="NCBI Taxonomy" id="57028"/>
    <lineage>
        <taxon>Bacteria</taxon>
        <taxon>Pseudomonadati</taxon>
        <taxon>Bacteroidota</taxon>
        <taxon>Cytophagia</taxon>
        <taxon>Cytophagales</taxon>
        <taxon>Cyclobacteriaceae</taxon>
        <taxon>Algoriphagus</taxon>
    </lineage>
</organism>
<sequence length="227" mass="26476">MRKLTEQELEWIHTRLKSLHIRYTEVYEETFDHYHSALERCSVADSAEVFRKLNKDFSRDAVKKMEKELRKTSQKQVTKMQIESFMFWKYDVRTSISFIALSTVSVLISILFGKYLLSAWLGIVIVTGLVFMFSKDKSLFHFNLVFWKKSYVRAVTQEIYGRFAILSGVGISSILNIPNMRLEIIFHQAGFFDISNIFLLIVLIYGLSLFRIVLSLGFSTTTKLHSI</sequence>
<evidence type="ECO:0000313" key="5">
    <source>
        <dbReference type="Proteomes" id="UP000321927"/>
    </source>
</evidence>
<evidence type="ECO:0000256" key="1">
    <source>
        <dbReference type="SAM" id="Phobius"/>
    </source>
</evidence>
<evidence type="ECO:0000313" key="3">
    <source>
        <dbReference type="EMBL" id="TXD78270.1"/>
    </source>
</evidence>
<dbReference type="EMBL" id="VORV01000005">
    <property type="protein sequence ID" value="TXD78270.1"/>
    <property type="molecule type" value="Genomic_DNA"/>
</dbReference>
<reference evidence="2 4" key="1">
    <citation type="submission" date="2018-06" db="EMBL/GenBank/DDBJ databases">
        <title>Genomic Encyclopedia of Archaeal and Bacterial Type Strains, Phase II (KMG-II): from individual species to whole genera.</title>
        <authorList>
            <person name="Goeker M."/>
        </authorList>
    </citation>
    <scope>NUCLEOTIDE SEQUENCE [LARGE SCALE GENOMIC DNA]</scope>
    <source>
        <strain evidence="2 4">DSM 22686</strain>
    </source>
</reference>
<dbReference type="RefSeq" id="WP_086500597.1">
    <property type="nucleotide sequence ID" value="NZ_MSSV01000004.1"/>
</dbReference>
<evidence type="ECO:0000313" key="2">
    <source>
        <dbReference type="EMBL" id="PZX60466.1"/>
    </source>
</evidence>